<accession>A0A847RMI9</accession>
<dbReference type="InterPro" id="IPR051704">
    <property type="entry name" value="FAD_aromatic-hydroxylase"/>
</dbReference>
<dbReference type="PANTHER" id="PTHR46865:SF2">
    <property type="entry name" value="MONOOXYGENASE"/>
    <property type="match status" value="1"/>
</dbReference>
<dbReference type="PANTHER" id="PTHR46865">
    <property type="entry name" value="OXIDOREDUCTASE-RELATED"/>
    <property type="match status" value="1"/>
</dbReference>
<dbReference type="Gene3D" id="3.30.9.10">
    <property type="entry name" value="D-Amino Acid Oxidase, subunit A, domain 2"/>
    <property type="match status" value="1"/>
</dbReference>
<gene>
    <name evidence="2" type="ORF">HGH92_07575</name>
</gene>
<dbReference type="Gene3D" id="3.50.50.60">
    <property type="entry name" value="FAD/NAD(P)-binding domain"/>
    <property type="match status" value="1"/>
</dbReference>
<evidence type="ECO:0000313" key="3">
    <source>
        <dbReference type="Proteomes" id="UP000570474"/>
    </source>
</evidence>
<organism evidence="2 3">
    <name type="scientific">Chitinophaga varians</name>
    <dbReference type="NCBI Taxonomy" id="2202339"/>
    <lineage>
        <taxon>Bacteria</taxon>
        <taxon>Pseudomonadati</taxon>
        <taxon>Bacteroidota</taxon>
        <taxon>Chitinophagia</taxon>
        <taxon>Chitinophagales</taxon>
        <taxon>Chitinophagaceae</taxon>
        <taxon>Chitinophaga</taxon>
    </lineage>
</organism>
<name>A0A847RMI9_9BACT</name>
<dbReference type="InterPro" id="IPR002938">
    <property type="entry name" value="FAD-bd"/>
</dbReference>
<proteinExistence type="predicted"/>
<dbReference type="GO" id="GO:0071949">
    <property type="term" value="F:FAD binding"/>
    <property type="evidence" value="ECO:0007669"/>
    <property type="project" value="InterPro"/>
</dbReference>
<dbReference type="AlphaFoldDB" id="A0A847RMI9"/>
<dbReference type="EMBL" id="JABAIA010000001">
    <property type="protein sequence ID" value="NLR64162.1"/>
    <property type="molecule type" value="Genomic_DNA"/>
</dbReference>
<keyword evidence="3" id="KW-1185">Reference proteome</keyword>
<dbReference type="Pfam" id="PF01494">
    <property type="entry name" value="FAD_binding_3"/>
    <property type="match status" value="1"/>
</dbReference>
<dbReference type="PRINTS" id="PR00420">
    <property type="entry name" value="RNGMNOXGNASE"/>
</dbReference>
<feature type="domain" description="FAD-binding" evidence="1">
    <location>
        <begin position="5"/>
        <end position="337"/>
    </location>
</feature>
<evidence type="ECO:0000313" key="2">
    <source>
        <dbReference type="EMBL" id="NLR64162.1"/>
    </source>
</evidence>
<dbReference type="SUPFAM" id="SSF51905">
    <property type="entry name" value="FAD/NAD(P)-binding domain"/>
    <property type="match status" value="1"/>
</dbReference>
<protein>
    <submittedName>
        <fullName evidence="2">FAD-dependent oxidoreductase</fullName>
    </submittedName>
</protein>
<dbReference type="RefSeq" id="WP_168870115.1">
    <property type="nucleotide sequence ID" value="NZ_JABAIA010000001.1"/>
</dbReference>
<dbReference type="Proteomes" id="UP000570474">
    <property type="component" value="Unassembled WGS sequence"/>
</dbReference>
<dbReference type="InterPro" id="IPR036188">
    <property type="entry name" value="FAD/NAD-bd_sf"/>
</dbReference>
<sequence>MKTKTVLISGASVAGPALAFWLHKYGFEVTIVEQAPAIRPGGYAVDFRGAVLPVIEQMGLMDEIRSYETRSGKIRMVDENNRTVARFPDGFTSGELEIMRGDLVKVLYEATRDQVSYIFNDSVTALLQDETGVNVTFRNSRPARYDLVIGADGVHSKVRSIAFGEEHKYLSHLGLYIAVFTTPNFMDLGMDGLYYGSLGKRVGVFGACEGKEARASFYFSSGPLHYDYRDVEQQKSIIRKKFAGESWKVPQLLEMMDTAPDFYFDAISQIKMDSWSNGRVALVGDAAHCASPMAGMGTSMAFIGAYILAGELHEANGDYQKAFRHYETTMRPFVKRCQDMAKGSDWFVPDTRFKQWMSNQFWKILPYTPWKNMMIEMPLKIARSITPKVYA</sequence>
<evidence type="ECO:0000259" key="1">
    <source>
        <dbReference type="Pfam" id="PF01494"/>
    </source>
</evidence>
<comment type="caution">
    <text evidence="2">The sequence shown here is derived from an EMBL/GenBank/DDBJ whole genome shotgun (WGS) entry which is preliminary data.</text>
</comment>
<reference evidence="2 3" key="1">
    <citation type="submission" date="2020-04" db="EMBL/GenBank/DDBJ databases">
        <authorList>
            <person name="Yin C."/>
        </authorList>
    </citation>
    <scope>NUCLEOTIDE SEQUENCE [LARGE SCALE GENOMIC DNA]</scope>
    <source>
        <strain evidence="2 3">Ae27</strain>
    </source>
</reference>